<dbReference type="AlphaFoldDB" id="A0A174LMX9"/>
<evidence type="ECO:0000256" key="1">
    <source>
        <dbReference type="SAM" id="SignalP"/>
    </source>
</evidence>
<evidence type="ECO:0000313" key="3">
    <source>
        <dbReference type="EMBL" id="UVQ75788.1"/>
    </source>
</evidence>
<dbReference type="Pfam" id="PF14135">
    <property type="entry name" value="DUF4302"/>
    <property type="match status" value="1"/>
</dbReference>
<evidence type="ECO:0000313" key="2">
    <source>
        <dbReference type="EMBL" id="CUP23145.1"/>
    </source>
</evidence>
<keyword evidence="1" id="KW-0732">Signal</keyword>
<accession>A0A174LMX9</accession>
<organism evidence="2 5">
    <name type="scientific">Bacteroides faecis</name>
    <dbReference type="NCBI Taxonomy" id="674529"/>
    <lineage>
        <taxon>Bacteria</taxon>
        <taxon>Pseudomonadati</taxon>
        <taxon>Bacteroidota</taxon>
        <taxon>Bacteroidia</taxon>
        <taxon>Bacteroidales</taxon>
        <taxon>Bacteroidaceae</taxon>
        <taxon>Bacteroides</taxon>
    </lineage>
</organism>
<dbReference type="EMBL" id="CACRSZ010000053">
    <property type="protein sequence ID" value="VYT30048.1"/>
    <property type="molecule type" value="Genomic_DNA"/>
</dbReference>
<dbReference type="PROSITE" id="PS51257">
    <property type="entry name" value="PROKAR_LIPOPROTEIN"/>
    <property type="match status" value="1"/>
</dbReference>
<name>A0A174LMX9_9BACE</name>
<dbReference type="Proteomes" id="UP001060104">
    <property type="component" value="Chromosome"/>
</dbReference>
<evidence type="ECO:0000313" key="5">
    <source>
        <dbReference type="Proteomes" id="UP000095606"/>
    </source>
</evidence>
<proteinExistence type="predicted"/>
<protein>
    <submittedName>
        <fullName evidence="3">DUF4302 domain-containing protein</fullName>
    </submittedName>
</protein>
<reference evidence="4" key="2">
    <citation type="submission" date="2019-11" db="EMBL/GenBank/DDBJ databases">
        <authorList>
            <person name="Feng L."/>
        </authorList>
    </citation>
    <scope>NUCLEOTIDE SEQUENCE</scope>
    <source>
        <strain evidence="4">BfaecisLFYP10</strain>
    </source>
</reference>
<evidence type="ECO:0000313" key="6">
    <source>
        <dbReference type="Proteomes" id="UP001060104"/>
    </source>
</evidence>
<evidence type="ECO:0000313" key="4">
    <source>
        <dbReference type="EMBL" id="VYT30048.1"/>
    </source>
</evidence>
<dbReference type="Proteomes" id="UP000095606">
    <property type="component" value="Unassembled WGS sequence"/>
</dbReference>
<reference evidence="2 5" key="1">
    <citation type="submission" date="2015-09" db="EMBL/GenBank/DDBJ databases">
        <authorList>
            <consortium name="Pathogen Informatics"/>
        </authorList>
    </citation>
    <scope>NUCLEOTIDE SEQUENCE [LARGE SCALE GENOMIC DNA]</scope>
    <source>
        <strain evidence="2 5">2789STDY5834846</strain>
    </source>
</reference>
<gene>
    <name evidence="4" type="ORF">BFLFYP10_02264</name>
    <name evidence="2" type="ORF">ERS852461_02129</name>
    <name evidence="3" type="ORF">NXY30_05135</name>
</gene>
<dbReference type="EMBL" id="CZAE01000009">
    <property type="protein sequence ID" value="CUP23145.1"/>
    <property type="molecule type" value="Genomic_DNA"/>
</dbReference>
<feature type="signal peptide" evidence="1">
    <location>
        <begin position="1"/>
        <end position="21"/>
    </location>
</feature>
<feature type="chain" id="PRO_5044549984" evidence="1">
    <location>
        <begin position="22"/>
        <end position="439"/>
    </location>
</feature>
<dbReference type="EMBL" id="CP103141">
    <property type="protein sequence ID" value="UVQ75788.1"/>
    <property type="molecule type" value="Genomic_DNA"/>
</dbReference>
<sequence length="439" mass="49254">MKKIYYLLLLALPLIFQSCFKDDDDIFDKPASQRMEERLMQDQQILMGATNGWIMEYFPEKEQSYGGYTMFVKFGENNSVTVASELGKADQTETSMYELIPDSGPVLTFNTHNSLFHYFSDPSNPDGIGPVDSGMGGDYEFMVVEATAEKVYLKGKKTGNTIIMTPIATDISWTDLMQKYIDMANIMNSAGASFNFTMGDIKATATMNYRTLLFSYPGEESYEAATASFRVTTDGIAFYKPLQIGGKEITGMKYVGEDENMVLTFTDEATGATMHDTWPALSELFFSGKWYFAKSLMSDYGKGLWTSAINKLYADPNGYYDIYWAHMGVYSGLYGFCFAPLDTPSTFARSIVSYTYGTVDDNHIWLQLEGRTDQLGIAYVNAGVSDILKMIGSLNGEKKTFTLTADNPKNPSVIQLQDNDLASNYFMLVPFEVRWPNEQ</sequence>
<dbReference type="GeneID" id="69588035"/>
<keyword evidence="6" id="KW-1185">Reference proteome</keyword>
<dbReference type="InterPro" id="IPR025396">
    <property type="entry name" value="DUF4302"/>
</dbReference>
<dbReference type="RefSeq" id="WP_055269465.1">
    <property type="nucleotide sequence ID" value="NZ_CACRSZ010000053.1"/>
</dbReference>
<accession>A0A6N2VIS4</accession>
<reference evidence="3" key="3">
    <citation type="submission" date="2022-08" db="EMBL/GenBank/DDBJ databases">
        <title>Genome Sequencing of Bacteroides fragilis Group Isolates with Nanopore Technology.</title>
        <authorList>
            <person name="Tisza M.J."/>
            <person name="Smith D."/>
            <person name="Dekker J.P."/>
        </authorList>
    </citation>
    <scope>NUCLEOTIDE SEQUENCE</scope>
    <source>
        <strain evidence="3">BFG-527</strain>
    </source>
</reference>